<dbReference type="Pfam" id="PF13472">
    <property type="entry name" value="Lipase_GDSL_2"/>
    <property type="match status" value="1"/>
</dbReference>
<feature type="domain" description="SGNH hydrolase-type esterase" evidence="2">
    <location>
        <begin position="75"/>
        <end position="263"/>
    </location>
</feature>
<name>A0A9P5AJY5_9HYPO</name>
<evidence type="ECO:0000313" key="3">
    <source>
        <dbReference type="EMBL" id="KAF4339874.1"/>
    </source>
</evidence>
<dbReference type="Gene3D" id="3.40.50.1110">
    <property type="entry name" value="SGNH hydrolase"/>
    <property type="match status" value="1"/>
</dbReference>
<dbReference type="Proteomes" id="UP000730481">
    <property type="component" value="Unassembled WGS sequence"/>
</dbReference>
<accession>A0A9P5AJY5</accession>
<reference evidence="3" key="2">
    <citation type="submission" date="2020-02" db="EMBL/GenBank/DDBJ databases">
        <title>Identification and distribution of gene clusters putatively required for synthesis of sphingolipid metabolism inhibitors in phylogenetically diverse species of the filamentous fungus Fusarium.</title>
        <authorList>
            <person name="Kim H.-S."/>
            <person name="Busman M."/>
            <person name="Brown D.W."/>
            <person name="Divon H."/>
            <person name="Uhlig S."/>
            <person name="Proctor R.H."/>
        </authorList>
    </citation>
    <scope>NUCLEOTIDE SEQUENCE</scope>
    <source>
        <strain evidence="3">NRRL 25174</strain>
    </source>
</reference>
<protein>
    <submittedName>
        <fullName evidence="3">Acetylxylan esterase</fullName>
    </submittedName>
</protein>
<feature type="chain" id="PRO_5040401710" evidence="1">
    <location>
        <begin position="20"/>
        <end position="291"/>
    </location>
</feature>
<dbReference type="GO" id="GO:0004622">
    <property type="term" value="F:phosphatidylcholine lysophospholipase activity"/>
    <property type="evidence" value="ECO:0007669"/>
    <property type="project" value="TreeGrafter"/>
</dbReference>
<dbReference type="InterPro" id="IPR036514">
    <property type="entry name" value="SGNH_hydro_sf"/>
</dbReference>
<dbReference type="PANTHER" id="PTHR30383">
    <property type="entry name" value="THIOESTERASE 1/PROTEASE 1/LYSOPHOSPHOLIPASE L1"/>
    <property type="match status" value="1"/>
</dbReference>
<dbReference type="PANTHER" id="PTHR30383:SF5">
    <property type="entry name" value="SGNH HYDROLASE-TYPE ESTERASE DOMAIN-CONTAINING PROTEIN"/>
    <property type="match status" value="1"/>
</dbReference>
<gene>
    <name evidence="3" type="ORF">FBEOM_6243</name>
</gene>
<dbReference type="AlphaFoldDB" id="A0A9P5AJY5"/>
<sequence length="291" mass="32493">MYFIQKLALLLLPVTPVTGVSPHYARKDFLKLVTRDSDHQLYAHKARDSNEFLSFKGTPPGEVVQDGVKLRVLSVGSSITVGFGPGTDGNGYRERLRDDLSENEVVWAGTENDSKADMEDGYFVSCLVWQTVKYISDHVDPSLEQRPNLILIFAGTNDMSSDPNISTEGNDPKETTDRLKSMVEKMMSQCPDASIILGMVTNVCDNEKHHDQRESIKAYRGQIADMAAELKAGGAHVLAADFGPFHDKPLSDCVHPTQEGYQIMGDWWYDFVHQIPEGWIKDPVGDDPVRY</sequence>
<evidence type="ECO:0000256" key="1">
    <source>
        <dbReference type="SAM" id="SignalP"/>
    </source>
</evidence>
<keyword evidence="1" id="KW-0732">Signal</keyword>
<evidence type="ECO:0000259" key="2">
    <source>
        <dbReference type="Pfam" id="PF13472"/>
    </source>
</evidence>
<dbReference type="SUPFAM" id="SSF52266">
    <property type="entry name" value="SGNH hydrolase"/>
    <property type="match status" value="1"/>
</dbReference>
<proteinExistence type="predicted"/>
<reference evidence="3" key="1">
    <citation type="journal article" date="2017" name="Mycologia">
        <title>Fusarium algeriense, sp. nov., a novel toxigenic crown rot pathogen of durum wheat from Algeria is nested in the Fusarium burgessii species complex.</title>
        <authorList>
            <person name="Laraba I."/>
            <person name="Keddad A."/>
            <person name="Boureghda H."/>
            <person name="Abdallah N."/>
            <person name="Vaughan M.M."/>
            <person name="Proctor R.H."/>
            <person name="Busman M."/>
            <person name="O'Donnell K."/>
        </authorList>
    </citation>
    <scope>NUCLEOTIDE SEQUENCE</scope>
    <source>
        <strain evidence="3">NRRL 25174</strain>
    </source>
</reference>
<organism evidence="3 4">
    <name type="scientific">Fusarium beomiforme</name>
    <dbReference type="NCBI Taxonomy" id="44412"/>
    <lineage>
        <taxon>Eukaryota</taxon>
        <taxon>Fungi</taxon>
        <taxon>Dikarya</taxon>
        <taxon>Ascomycota</taxon>
        <taxon>Pezizomycotina</taxon>
        <taxon>Sordariomycetes</taxon>
        <taxon>Hypocreomycetidae</taxon>
        <taxon>Hypocreales</taxon>
        <taxon>Nectriaceae</taxon>
        <taxon>Fusarium</taxon>
        <taxon>Fusarium burgessii species complex</taxon>
    </lineage>
</organism>
<dbReference type="InterPro" id="IPR051532">
    <property type="entry name" value="Ester_Hydrolysis_Enzymes"/>
</dbReference>
<dbReference type="OrthoDB" id="2119228at2759"/>
<comment type="caution">
    <text evidence="3">The sequence shown here is derived from an EMBL/GenBank/DDBJ whole genome shotgun (WGS) entry which is preliminary data.</text>
</comment>
<dbReference type="EMBL" id="PVQB02000257">
    <property type="protein sequence ID" value="KAF4339874.1"/>
    <property type="molecule type" value="Genomic_DNA"/>
</dbReference>
<dbReference type="InterPro" id="IPR013830">
    <property type="entry name" value="SGNH_hydro"/>
</dbReference>
<evidence type="ECO:0000313" key="4">
    <source>
        <dbReference type="Proteomes" id="UP000730481"/>
    </source>
</evidence>
<feature type="signal peptide" evidence="1">
    <location>
        <begin position="1"/>
        <end position="19"/>
    </location>
</feature>
<keyword evidence="4" id="KW-1185">Reference proteome</keyword>